<evidence type="ECO:0000256" key="2">
    <source>
        <dbReference type="ARBA" id="ARBA00022747"/>
    </source>
</evidence>
<evidence type="ECO:0000313" key="7">
    <source>
        <dbReference type="Proteomes" id="UP001194098"/>
    </source>
</evidence>
<evidence type="ECO:0000259" key="5">
    <source>
        <dbReference type="Pfam" id="PF01420"/>
    </source>
</evidence>
<reference evidence="6" key="1">
    <citation type="submission" date="2020-04" db="EMBL/GenBank/DDBJ databases">
        <authorList>
            <person name="Brown S."/>
        </authorList>
    </citation>
    <scope>NUCLEOTIDE SEQUENCE</scope>
    <source>
        <strain evidence="6">DJ015</strain>
    </source>
</reference>
<gene>
    <name evidence="6" type="ORF">HGI39_07945</name>
</gene>
<dbReference type="RefSeq" id="WP_009172624.1">
    <property type="nucleotide sequence ID" value="NZ_JABAGV010000015.1"/>
</dbReference>
<accession>A0AAW3W7D2</accession>
<evidence type="ECO:0000256" key="4">
    <source>
        <dbReference type="SAM" id="Coils"/>
    </source>
</evidence>
<comment type="caution">
    <text evidence="6">The sequence shown here is derived from an EMBL/GenBank/DDBJ whole genome shotgun (WGS) entry which is preliminary data.</text>
</comment>
<dbReference type="Pfam" id="PF01420">
    <property type="entry name" value="Methylase_S"/>
    <property type="match status" value="2"/>
</dbReference>
<dbReference type="Gene3D" id="3.90.220.20">
    <property type="entry name" value="DNA methylase specificity domains"/>
    <property type="match status" value="2"/>
</dbReference>
<evidence type="ECO:0000313" key="6">
    <source>
        <dbReference type="EMBL" id="MBC2474631.1"/>
    </source>
</evidence>
<dbReference type="PANTHER" id="PTHR30408">
    <property type="entry name" value="TYPE-1 RESTRICTION ENZYME ECOKI SPECIFICITY PROTEIN"/>
    <property type="match status" value="1"/>
</dbReference>
<keyword evidence="6" id="KW-0540">Nuclease</keyword>
<feature type="coiled-coil region" evidence="4">
    <location>
        <begin position="348"/>
        <end position="375"/>
    </location>
</feature>
<evidence type="ECO:0000256" key="3">
    <source>
        <dbReference type="ARBA" id="ARBA00023125"/>
    </source>
</evidence>
<keyword evidence="6" id="KW-0378">Hydrolase</keyword>
<dbReference type="GO" id="GO:0009307">
    <property type="term" value="P:DNA restriction-modification system"/>
    <property type="evidence" value="ECO:0007669"/>
    <property type="project" value="UniProtKB-KW"/>
</dbReference>
<feature type="domain" description="Type I restriction modification DNA specificity" evidence="5">
    <location>
        <begin position="4"/>
        <end position="163"/>
    </location>
</feature>
<keyword evidence="2" id="KW-0680">Restriction system</keyword>
<dbReference type="EMBL" id="JABAGV010000015">
    <property type="protein sequence ID" value="MBC2474631.1"/>
    <property type="molecule type" value="Genomic_DNA"/>
</dbReference>
<dbReference type="AlphaFoldDB" id="A0AAW3W7D2"/>
<sequence length="383" mass="44503">MSIEYLKLGNIATYINGYAFKPEDWENQGKPIIRIQNLTNSSDELNYFNKDINEKYIVKTGDILISWSASIGIYEWNKSEAVLNQHIFKVVFDKINVNKQYYKFMVGMCLEKAMKYMHGSTMKHITKKYFDDILVPVPDLKVQEKVAKVLNKSQELIDKRKAQMEALDELVKSQFIEMFGDPSKNPMGWKETTIGDSCYYVKDGPHASPNYVEKDKGIPFISVRNIVDGYINWDTAKYISEDDYETFIKKCEPEKGDVLYSKGGTTGIAKYIDTDKKFANWVHIAVLKFEKDLDGIFFENMLNSAYCYQQSQRLTKGIANRDLVLGSMKQIKFYLPPIELQNQFADFVKQVDKLKFEMQKSLEEMENNFNSLMQRAFKGELFN</sequence>
<dbReference type="Proteomes" id="UP001194098">
    <property type="component" value="Unassembled WGS sequence"/>
</dbReference>
<protein>
    <submittedName>
        <fullName evidence="6">Restriction endonuclease subunit S</fullName>
    </submittedName>
</protein>
<dbReference type="InterPro" id="IPR000055">
    <property type="entry name" value="Restrct_endonuc_typeI_TRD"/>
</dbReference>
<feature type="domain" description="Type I restriction modification DNA specificity" evidence="5">
    <location>
        <begin position="187"/>
        <end position="361"/>
    </location>
</feature>
<evidence type="ECO:0000256" key="1">
    <source>
        <dbReference type="ARBA" id="ARBA00010923"/>
    </source>
</evidence>
<dbReference type="PANTHER" id="PTHR30408:SF12">
    <property type="entry name" value="TYPE I RESTRICTION ENZYME MJAVIII SPECIFICITY SUBUNIT"/>
    <property type="match status" value="1"/>
</dbReference>
<dbReference type="GO" id="GO:0004519">
    <property type="term" value="F:endonuclease activity"/>
    <property type="evidence" value="ECO:0007669"/>
    <property type="project" value="UniProtKB-KW"/>
</dbReference>
<keyword evidence="6" id="KW-0255">Endonuclease</keyword>
<dbReference type="GO" id="GO:0003677">
    <property type="term" value="F:DNA binding"/>
    <property type="evidence" value="ECO:0007669"/>
    <property type="project" value="UniProtKB-KW"/>
</dbReference>
<keyword evidence="4" id="KW-0175">Coiled coil</keyword>
<organism evidence="6 7">
    <name type="scientific">Clostridium beijerinckii</name>
    <name type="common">Clostridium MP</name>
    <dbReference type="NCBI Taxonomy" id="1520"/>
    <lineage>
        <taxon>Bacteria</taxon>
        <taxon>Bacillati</taxon>
        <taxon>Bacillota</taxon>
        <taxon>Clostridia</taxon>
        <taxon>Eubacteriales</taxon>
        <taxon>Clostridiaceae</taxon>
        <taxon>Clostridium</taxon>
    </lineage>
</organism>
<proteinExistence type="inferred from homology"/>
<dbReference type="SUPFAM" id="SSF116734">
    <property type="entry name" value="DNA methylase specificity domain"/>
    <property type="match status" value="2"/>
</dbReference>
<dbReference type="InterPro" id="IPR052021">
    <property type="entry name" value="Type-I_RS_S_subunit"/>
</dbReference>
<dbReference type="CDD" id="cd17254">
    <property type="entry name" value="RMtype1_S_FclI-TRD1-CR1_like"/>
    <property type="match status" value="1"/>
</dbReference>
<comment type="similarity">
    <text evidence="1">Belongs to the type-I restriction system S methylase family.</text>
</comment>
<dbReference type="InterPro" id="IPR044946">
    <property type="entry name" value="Restrct_endonuc_typeI_TRD_sf"/>
</dbReference>
<name>A0AAW3W7D2_CLOBE</name>
<reference evidence="6" key="2">
    <citation type="journal article" date="2022" name="Nat. Biotechnol.">
        <title>Carbon-negative production of acetone and isopropanol by gas fermentation at industrial pilot scale.</title>
        <authorList>
            <person name="Liew F.E."/>
            <person name="Nogle R."/>
            <person name="Abdalla T."/>
            <person name="Rasor B.J."/>
            <person name="Canter C."/>
            <person name="Jensen R.O."/>
            <person name="Wang L."/>
            <person name="Strutz J."/>
            <person name="Chirania P."/>
            <person name="De Tissera S."/>
            <person name="Mueller A.P."/>
            <person name="Ruan Z."/>
            <person name="Gao A."/>
            <person name="Tran L."/>
            <person name="Engle N.L."/>
            <person name="Bromley J.C."/>
            <person name="Daniell J."/>
            <person name="Conrado R."/>
            <person name="Tschaplinski T.J."/>
            <person name="Giannone R.J."/>
            <person name="Hettich R.L."/>
            <person name="Karim A.S."/>
            <person name="Simpson S.D."/>
            <person name="Brown S.D."/>
            <person name="Leang C."/>
            <person name="Jewett M.C."/>
            <person name="Kopke M."/>
        </authorList>
    </citation>
    <scope>NUCLEOTIDE SEQUENCE</scope>
    <source>
        <strain evidence="6">DJ015</strain>
    </source>
</reference>
<keyword evidence="3" id="KW-0238">DNA-binding</keyword>